<dbReference type="AlphaFoldDB" id="A0A4Q4SPQ6"/>
<comment type="caution">
    <text evidence="3">The sequence shown here is derived from an EMBL/GenBank/DDBJ whole genome shotgun (WGS) entry which is preliminary data.</text>
</comment>
<dbReference type="Proteomes" id="UP000293823">
    <property type="component" value="Unassembled WGS sequence"/>
</dbReference>
<dbReference type="OrthoDB" id="5231984at2759"/>
<evidence type="ECO:0000313" key="4">
    <source>
        <dbReference type="Proteomes" id="UP000293823"/>
    </source>
</evidence>
<gene>
    <name evidence="3" type="ORF">AA0113_g577</name>
</gene>
<feature type="compositionally biased region" description="Polar residues" evidence="1">
    <location>
        <begin position="219"/>
        <end position="228"/>
    </location>
</feature>
<protein>
    <recommendedName>
        <fullName evidence="5">Malectin domain-containing protein</fullName>
    </recommendedName>
</protein>
<dbReference type="CDD" id="cd00866">
    <property type="entry name" value="PEBP_euk"/>
    <property type="match status" value="1"/>
</dbReference>
<feature type="signal peptide" evidence="2">
    <location>
        <begin position="1"/>
        <end position="21"/>
    </location>
</feature>
<sequence length="319" mass="33520">MIIHYLRHATLIAALLTFTVAQDETIIPDDLQSGFRPDGDEVQVSFTGDAVNGFKDGTVFEKEAVAEEPTFALGDSSGISSSTLYTIIMVDTTCPDSRRLHYARANFKYNFEITNINTSSPALLDYIAPGSIEEKGDNRQYSFLMYTNPGRKEITDLQLPGDNEAFDVAQFQNDNGLGDAMAGVGMVVKLGGEADCTGGNAEALPSNLPTPRPAKSTAVEVSTTLSPENATASVVPTPAPTSSRSPANSNTASLSDLPSSAAEPSATVSTIVLSSADGTISSTATTTAAEQTANAAPVTTRCQRWGMASLLAIVSFIFV</sequence>
<evidence type="ECO:0000256" key="2">
    <source>
        <dbReference type="SAM" id="SignalP"/>
    </source>
</evidence>
<organism evidence="3 4">
    <name type="scientific">Alternaria arborescens</name>
    <dbReference type="NCBI Taxonomy" id="156630"/>
    <lineage>
        <taxon>Eukaryota</taxon>
        <taxon>Fungi</taxon>
        <taxon>Dikarya</taxon>
        <taxon>Ascomycota</taxon>
        <taxon>Pezizomycotina</taxon>
        <taxon>Dothideomycetes</taxon>
        <taxon>Pleosporomycetidae</taxon>
        <taxon>Pleosporales</taxon>
        <taxon>Pleosporineae</taxon>
        <taxon>Pleosporaceae</taxon>
        <taxon>Alternaria</taxon>
        <taxon>Alternaria sect. Alternaria</taxon>
    </lineage>
</organism>
<evidence type="ECO:0000256" key="1">
    <source>
        <dbReference type="SAM" id="MobiDB-lite"/>
    </source>
</evidence>
<reference evidence="4" key="1">
    <citation type="journal article" date="2019" name="bioRxiv">
        <title>Genomics, evolutionary history and diagnostics of the Alternaria alternata species group including apple and Asian pear pathotypes.</title>
        <authorList>
            <person name="Armitage A.D."/>
            <person name="Cockerton H.M."/>
            <person name="Sreenivasaprasad S."/>
            <person name="Woodhall J.W."/>
            <person name="Lane C.R."/>
            <person name="Harrison R.J."/>
            <person name="Clarkson J.P."/>
        </authorList>
    </citation>
    <scope>NUCLEOTIDE SEQUENCE [LARGE SCALE GENOMIC DNA]</scope>
    <source>
        <strain evidence="4">RGR 97.0016</strain>
    </source>
</reference>
<dbReference type="InterPro" id="IPR036610">
    <property type="entry name" value="PEBP-like_sf"/>
</dbReference>
<evidence type="ECO:0008006" key="5">
    <source>
        <dbReference type="Google" id="ProtNLM"/>
    </source>
</evidence>
<evidence type="ECO:0000313" key="3">
    <source>
        <dbReference type="EMBL" id="RYO72857.1"/>
    </source>
</evidence>
<dbReference type="Gene3D" id="3.90.280.10">
    <property type="entry name" value="PEBP-like"/>
    <property type="match status" value="1"/>
</dbReference>
<dbReference type="EMBL" id="PEJP01000002">
    <property type="protein sequence ID" value="RYO72857.1"/>
    <property type="molecule type" value="Genomic_DNA"/>
</dbReference>
<keyword evidence="2" id="KW-0732">Signal</keyword>
<dbReference type="SUPFAM" id="SSF49777">
    <property type="entry name" value="PEBP-like"/>
    <property type="match status" value="1"/>
</dbReference>
<feature type="compositionally biased region" description="Low complexity" evidence="1">
    <location>
        <begin position="229"/>
        <end position="253"/>
    </location>
</feature>
<keyword evidence="4" id="KW-1185">Reference proteome</keyword>
<dbReference type="InterPro" id="IPR035810">
    <property type="entry name" value="PEBP_euk"/>
</dbReference>
<feature type="region of interest" description="Disordered" evidence="1">
    <location>
        <begin position="201"/>
        <end position="261"/>
    </location>
</feature>
<feature type="chain" id="PRO_5020421286" description="Malectin domain-containing protein" evidence="2">
    <location>
        <begin position="22"/>
        <end position="319"/>
    </location>
</feature>
<name>A0A4Q4SPQ6_9PLEO</name>
<proteinExistence type="predicted"/>
<accession>A0A4Q4SPQ6</accession>